<reference evidence="1 2" key="1">
    <citation type="submission" date="2018-09" db="EMBL/GenBank/DDBJ databases">
        <title>Genomic investigation of the strawberry pathogen Phytophthora fragariae indicates pathogenicity is determined by transcriptional variation in three key races.</title>
        <authorList>
            <person name="Adams T.M."/>
            <person name="Armitage A.D."/>
            <person name="Sobczyk M.K."/>
            <person name="Bates H.J."/>
            <person name="Dunwell J.M."/>
            <person name="Nellist C.F."/>
            <person name="Harrison R.J."/>
        </authorList>
    </citation>
    <scope>NUCLEOTIDE SEQUENCE [LARGE SCALE GENOMIC DNA]</scope>
    <source>
        <strain evidence="1 2">SCRP324</strain>
    </source>
</reference>
<organism evidence="1 2">
    <name type="scientific">Phytophthora rubi</name>
    <dbReference type="NCBI Taxonomy" id="129364"/>
    <lineage>
        <taxon>Eukaryota</taxon>
        <taxon>Sar</taxon>
        <taxon>Stramenopiles</taxon>
        <taxon>Oomycota</taxon>
        <taxon>Peronosporomycetes</taxon>
        <taxon>Peronosporales</taxon>
        <taxon>Peronosporaceae</taxon>
        <taxon>Phytophthora</taxon>
    </lineage>
</organism>
<evidence type="ECO:0000313" key="1">
    <source>
        <dbReference type="EMBL" id="KAE9024546.1"/>
    </source>
</evidence>
<proteinExistence type="predicted"/>
<evidence type="ECO:0000313" key="2">
    <source>
        <dbReference type="Proteomes" id="UP000435112"/>
    </source>
</evidence>
<protein>
    <submittedName>
        <fullName evidence="1">Uncharacterized protein</fullName>
    </submittedName>
</protein>
<dbReference type="EMBL" id="QXFU01000683">
    <property type="protein sequence ID" value="KAE9024546.1"/>
    <property type="molecule type" value="Genomic_DNA"/>
</dbReference>
<dbReference type="AlphaFoldDB" id="A0A6A3LZ60"/>
<accession>A0A6A3LZ60</accession>
<gene>
    <name evidence="1" type="ORF">PR002_g11418</name>
</gene>
<sequence>MRWPHPCRSSTSVARPGGCSTAVFALLPAHQPFATLTVDVVTLLNREQHWIQTPNA</sequence>
<dbReference type="Proteomes" id="UP000435112">
    <property type="component" value="Unassembled WGS sequence"/>
</dbReference>
<name>A0A6A3LZ60_9STRA</name>
<comment type="caution">
    <text evidence="1">The sequence shown here is derived from an EMBL/GenBank/DDBJ whole genome shotgun (WGS) entry which is preliminary data.</text>
</comment>